<evidence type="ECO:0000256" key="4">
    <source>
        <dbReference type="ARBA" id="ARBA00044936"/>
    </source>
</evidence>
<evidence type="ECO:0000256" key="3">
    <source>
        <dbReference type="ARBA" id="ARBA00023306"/>
    </source>
</evidence>
<protein>
    <recommendedName>
        <fullName evidence="5">Cell division protein SepF</fullName>
    </recommendedName>
</protein>
<accession>A0ABV1GIK9</accession>
<keyword evidence="2 5" id="KW-0717">Septation</keyword>
<dbReference type="GO" id="GO:0051301">
    <property type="term" value="P:cell division"/>
    <property type="evidence" value="ECO:0007669"/>
    <property type="project" value="UniProtKB-KW"/>
</dbReference>
<evidence type="ECO:0000313" key="7">
    <source>
        <dbReference type="EMBL" id="MEQ2521680.1"/>
    </source>
</evidence>
<dbReference type="InterPro" id="IPR038594">
    <property type="entry name" value="SepF-like_sf"/>
</dbReference>
<proteinExistence type="inferred from homology"/>
<name>A0ABV1GIK9_9FIRM</name>
<organism evidence="7 8">
    <name type="scientific">Ruthenibacterium intestinale</name>
    <dbReference type="NCBI Taxonomy" id="3133163"/>
    <lineage>
        <taxon>Bacteria</taxon>
        <taxon>Bacillati</taxon>
        <taxon>Bacillota</taxon>
        <taxon>Clostridia</taxon>
        <taxon>Eubacteriales</taxon>
        <taxon>Oscillospiraceae</taxon>
        <taxon>Ruthenibacterium</taxon>
    </lineage>
</organism>
<feature type="region of interest" description="Disordered" evidence="6">
    <location>
        <begin position="1"/>
        <end position="20"/>
    </location>
</feature>
<keyword evidence="3 5" id="KW-0131">Cell cycle</keyword>
<sequence>MSMFDKLKGMMGVPDDDDYEDEGVDMMQNVDDTDNYNDYNMQDNYGSSDGSPKRNKVVNINSTMQLQVVLVKPERFDDASAVADHLNAKRTVVLNLESTSKDIARRLVDFLSGVAYANNGQIKRVANSTFIITPYNVDIMGDLLDELESNGVFF</sequence>
<comment type="caution">
    <text evidence="7">The sequence shown here is derived from an EMBL/GenBank/DDBJ whole genome shotgun (WGS) entry which is preliminary data.</text>
</comment>
<reference evidence="7 8" key="1">
    <citation type="submission" date="2024-03" db="EMBL/GenBank/DDBJ databases">
        <title>Human intestinal bacterial collection.</title>
        <authorList>
            <person name="Pauvert C."/>
            <person name="Hitch T.C.A."/>
            <person name="Clavel T."/>
        </authorList>
    </citation>
    <scope>NUCLEOTIDE SEQUENCE [LARGE SCALE GENOMIC DNA]</scope>
    <source>
        <strain evidence="7 8">CLA-JM-H11</strain>
    </source>
</reference>
<comment type="subunit">
    <text evidence="5">Homodimer. Interacts with FtsZ.</text>
</comment>
<gene>
    <name evidence="5" type="primary">sepF</name>
    <name evidence="7" type="ORF">WMO24_14770</name>
</gene>
<keyword evidence="8" id="KW-1185">Reference proteome</keyword>
<dbReference type="PANTHER" id="PTHR35798:SF1">
    <property type="entry name" value="CELL DIVISION PROTEIN SEPF"/>
    <property type="match status" value="1"/>
</dbReference>
<keyword evidence="1 5" id="KW-0132">Cell division</keyword>
<comment type="similarity">
    <text evidence="5">Belongs to the SepF family.</text>
</comment>
<comment type="subcellular location">
    <subcellularLocation>
        <location evidence="5">Cytoplasm</location>
    </subcellularLocation>
    <text evidence="5">Localizes to the division site, in a FtsZ-dependent manner.</text>
</comment>
<dbReference type="InterPro" id="IPR007561">
    <property type="entry name" value="Cell_div_SepF/SepF-rel"/>
</dbReference>
<dbReference type="Pfam" id="PF04472">
    <property type="entry name" value="SepF"/>
    <property type="match status" value="1"/>
</dbReference>
<evidence type="ECO:0000256" key="2">
    <source>
        <dbReference type="ARBA" id="ARBA00023210"/>
    </source>
</evidence>
<dbReference type="PANTHER" id="PTHR35798">
    <property type="entry name" value="CELL DIVISION PROTEIN SEPF"/>
    <property type="match status" value="1"/>
</dbReference>
<dbReference type="InterPro" id="IPR023052">
    <property type="entry name" value="Cell_div_SepF"/>
</dbReference>
<dbReference type="EMBL" id="JBBMFA010000113">
    <property type="protein sequence ID" value="MEQ2521680.1"/>
    <property type="molecule type" value="Genomic_DNA"/>
</dbReference>
<evidence type="ECO:0000313" key="8">
    <source>
        <dbReference type="Proteomes" id="UP001477672"/>
    </source>
</evidence>
<evidence type="ECO:0000256" key="6">
    <source>
        <dbReference type="SAM" id="MobiDB-lite"/>
    </source>
</evidence>
<evidence type="ECO:0000256" key="5">
    <source>
        <dbReference type="HAMAP-Rule" id="MF_01197"/>
    </source>
</evidence>
<evidence type="ECO:0000256" key="1">
    <source>
        <dbReference type="ARBA" id="ARBA00022618"/>
    </source>
</evidence>
<dbReference type="HAMAP" id="MF_01197">
    <property type="entry name" value="SepF"/>
    <property type="match status" value="1"/>
</dbReference>
<keyword evidence="5" id="KW-0963">Cytoplasm</keyword>
<dbReference type="RefSeq" id="WP_349217149.1">
    <property type="nucleotide sequence ID" value="NZ_JBBMFA010000113.1"/>
</dbReference>
<comment type="function">
    <text evidence="4 5">Cell division protein that is part of the divisome complex and is recruited early to the Z-ring. Probably stimulates Z-ring formation, perhaps through the cross-linking of FtsZ protofilaments. Its function overlaps with FtsA.</text>
</comment>
<dbReference type="Proteomes" id="UP001477672">
    <property type="component" value="Unassembled WGS sequence"/>
</dbReference>
<dbReference type="Gene3D" id="3.30.110.150">
    <property type="entry name" value="SepF-like protein"/>
    <property type="match status" value="1"/>
</dbReference>